<dbReference type="AlphaFoldDB" id="A0A9W4UB09"/>
<keyword evidence="5 6" id="KW-0349">Heme</keyword>
<keyword evidence="7" id="KW-0812">Transmembrane</keyword>
<dbReference type="PANTHER" id="PTHR47582">
    <property type="entry name" value="P450, PUTATIVE (EUROFUNG)-RELATED"/>
    <property type="match status" value="1"/>
</dbReference>
<evidence type="ECO:0000313" key="9">
    <source>
        <dbReference type="Proteomes" id="UP001152607"/>
    </source>
</evidence>
<dbReference type="InterPro" id="IPR001128">
    <property type="entry name" value="Cyt_P450"/>
</dbReference>
<evidence type="ECO:0000256" key="1">
    <source>
        <dbReference type="ARBA" id="ARBA00001971"/>
    </source>
</evidence>
<dbReference type="GO" id="GO:0020037">
    <property type="term" value="F:heme binding"/>
    <property type="evidence" value="ECO:0007669"/>
    <property type="project" value="InterPro"/>
</dbReference>
<dbReference type="Pfam" id="PF00067">
    <property type="entry name" value="p450"/>
    <property type="match status" value="1"/>
</dbReference>
<dbReference type="PRINTS" id="PR00465">
    <property type="entry name" value="EP450IV"/>
</dbReference>
<dbReference type="InterPro" id="IPR017972">
    <property type="entry name" value="Cyt_P450_CS"/>
</dbReference>
<evidence type="ECO:0000256" key="2">
    <source>
        <dbReference type="ARBA" id="ARBA00010617"/>
    </source>
</evidence>
<keyword evidence="4 5" id="KW-0408">Iron</keyword>
<dbReference type="GO" id="GO:0005506">
    <property type="term" value="F:iron ion binding"/>
    <property type="evidence" value="ECO:0007669"/>
    <property type="project" value="InterPro"/>
</dbReference>
<reference evidence="8" key="1">
    <citation type="submission" date="2023-01" db="EMBL/GenBank/DDBJ databases">
        <authorList>
            <person name="Van Ghelder C."/>
            <person name="Rancurel C."/>
        </authorList>
    </citation>
    <scope>NUCLEOTIDE SEQUENCE</scope>
    <source>
        <strain evidence="8">CNCM I-4278</strain>
    </source>
</reference>
<dbReference type="GO" id="GO:0016705">
    <property type="term" value="F:oxidoreductase activity, acting on paired donors, with incorporation or reduction of molecular oxygen"/>
    <property type="evidence" value="ECO:0007669"/>
    <property type="project" value="InterPro"/>
</dbReference>
<comment type="similarity">
    <text evidence="2 6">Belongs to the cytochrome P450 family.</text>
</comment>
<protein>
    <recommendedName>
        <fullName evidence="10">Cytochrome P450</fullName>
    </recommendedName>
</protein>
<keyword evidence="7" id="KW-0472">Membrane</keyword>
<dbReference type="InterPro" id="IPR036396">
    <property type="entry name" value="Cyt_P450_sf"/>
</dbReference>
<accession>A0A9W4UB09</accession>
<keyword evidence="6" id="KW-0560">Oxidoreductase</keyword>
<dbReference type="EMBL" id="CAOQHR010000003">
    <property type="protein sequence ID" value="CAI6331650.1"/>
    <property type="molecule type" value="Genomic_DNA"/>
</dbReference>
<evidence type="ECO:0000256" key="5">
    <source>
        <dbReference type="PIRSR" id="PIRSR602403-1"/>
    </source>
</evidence>
<comment type="cofactor">
    <cofactor evidence="1 5">
        <name>heme</name>
        <dbReference type="ChEBI" id="CHEBI:30413"/>
    </cofactor>
</comment>
<sequence>MSFYTYDAVVFLVLVLLYGCITTTLYSTQDEAEPHMVPTKLPFLEATIGILRGKAGYLVETKKKFPLPIFTLRMPFQRVYVVCANQFIHAVQSKAHAAAFVPTLLEFGILFSGMAKSAKKCLQAGYKNGNQFTASVHSYLLWGPTLQSATRLAMDRLISSMHSGFSSPDRVGLLETTQHQLTLAMTGAVYGPHNPFNDPAMEADWNVFQRGISHLVNSPFPWLTAPMSIFARNRLTRGFQRYFETGGYLEAFAMIPEMYNKSLMLGIRPDEAAKMEIATSLAMLSSGSITAFWLLLHILSKPTILRTCREELMALASTAPIRVVDTSLIKTNCPTIMAMFHETFRYHSSVVSVKKVAHNTTISDSFLLKKDALIMIPGPLVHHDPTIWGENADRFDHTRFLTECGQKKLSNTSAFRPFGAGATACPGRHFSTNIILTFVAIVVLGFDVEASESWTVPTVKNADMWNAMPKPDSDIPVFIRPKFTNKAERFKFVWGSEES</sequence>
<evidence type="ECO:0000256" key="6">
    <source>
        <dbReference type="RuleBase" id="RU000461"/>
    </source>
</evidence>
<dbReference type="InterPro" id="IPR002403">
    <property type="entry name" value="Cyt_P450_E_grp-IV"/>
</dbReference>
<dbReference type="Gene3D" id="1.10.630.10">
    <property type="entry name" value="Cytochrome P450"/>
    <property type="match status" value="1"/>
</dbReference>
<dbReference type="InterPro" id="IPR053007">
    <property type="entry name" value="CYP450_monoxygenase_sec-met"/>
</dbReference>
<dbReference type="OrthoDB" id="3366823at2759"/>
<keyword evidence="7" id="KW-1133">Transmembrane helix</keyword>
<evidence type="ECO:0000313" key="8">
    <source>
        <dbReference type="EMBL" id="CAI6331650.1"/>
    </source>
</evidence>
<feature type="binding site" description="axial binding residue" evidence="5">
    <location>
        <position position="425"/>
    </location>
    <ligand>
        <name>heme</name>
        <dbReference type="ChEBI" id="CHEBI:30413"/>
    </ligand>
    <ligandPart>
        <name>Fe</name>
        <dbReference type="ChEBI" id="CHEBI:18248"/>
    </ligandPart>
</feature>
<dbReference type="Proteomes" id="UP001152607">
    <property type="component" value="Unassembled WGS sequence"/>
</dbReference>
<keyword evidence="3 5" id="KW-0479">Metal-binding</keyword>
<dbReference type="CDD" id="cd11040">
    <property type="entry name" value="CYP7_CYP8-like"/>
    <property type="match status" value="1"/>
</dbReference>
<keyword evidence="6" id="KW-0503">Monooxygenase</keyword>
<evidence type="ECO:0000256" key="7">
    <source>
        <dbReference type="SAM" id="Phobius"/>
    </source>
</evidence>
<evidence type="ECO:0000256" key="3">
    <source>
        <dbReference type="ARBA" id="ARBA00022723"/>
    </source>
</evidence>
<proteinExistence type="inferred from homology"/>
<evidence type="ECO:0008006" key="10">
    <source>
        <dbReference type="Google" id="ProtNLM"/>
    </source>
</evidence>
<dbReference type="GO" id="GO:0004497">
    <property type="term" value="F:monooxygenase activity"/>
    <property type="evidence" value="ECO:0007669"/>
    <property type="project" value="UniProtKB-KW"/>
</dbReference>
<evidence type="ECO:0000256" key="4">
    <source>
        <dbReference type="ARBA" id="ARBA00023004"/>
    </source>
</evidence>
<comment type="caution">
    <text evidence="8">The sequence shown here is derived from an EMBL/GenBank/DDBJ whole genome shotgun (WGS) entry which is preliminary data.</text>
</comment>
<dbReference type="PANTHER" id="PTHR47582:SF1">
    <property type="entry name" value="P450, PUTATIVE (EUROFUNG)-RELATED"/>
    <property type="match status" value="1"/>
</dbReference>
<feature type="transmembrane region" description="Helical" evidence="7">
    <location>
        <begin position="6"/>
        <end position="26"/>
    </location>
</feature>
<gene>
    <name evidence="8" type="ORF">PDIGIT_LOCUS4675</name>
</gene>
<keyword evidence="9" id="KW-1185">Reference proteome</keyword>
<name>A0A9W4UB09_9PLEO</name>
<dbReference type="SUPFAM" id="SSF48264">
    <property type="entry name" value="Cytochrome P450"/>
    <property type="match status" value="1"/>
</dbReference>
<organism evidence="8 9">
    <name type="scientific">Periconia digitata</name>
    <dbReference type="NCBI Taxonomy" id="1303443"/>
    <lineage>
        <taxon>Eukaryota</taxon>
        <taxon>Fungi</taxon>
        <taxon>Dikarya</taxon>
        <taxon>Ascomycota</taxon>
        <taxon>Pezizomycotina</taxon>
        <taxon>Dothideomycetes</taxon>
        <taxon>Pleosporomycetidae</taxon>
        <taxon>Pleosporales</taxon>
        <taxon>Massarineae</taxon>
        <taxon>Periconiaceae</taxon>
        <taxon>Periconia</taxon>
    </lineage>
</organism>
<dbReference type="PROSITE" id="PS00086">
    <property type="entry name" value="CYTOCHROME_P450"/>
    <property type="match status" value="1"/>
</dbReference>